<evidence type="ECO:0000313" key="7">
    <source>
        <dbReference type="Proteomes" id="UP000722165"/>
    </source>
</evidence>
<dbReference type="EMBL" id="JAHSPR010000005">
    <property type="protein sequence ID" value="MBV4397266.1"/>
    <property type="molecule type" value="Genomic_DNA"/>
</dbReference>
<dbReference type="RefSeq" id="WP_217735071.1">
    <property type="nucleotide sequence ID" value="NZ_JAHSPR010000005.1"/>
</dbReference>
<feature type="transmembrane region" description="Helical" evidence="2">
    <location>
        <begin position="242"/>
        <end position="263"/>
    </location>
</feature>
<dbReference type="InterPro" id="IPR052702">
    <property type="entry name" value="MscS-like_channel"/>
</dbReference>
<feature type="transmembrane region" description="Helical" evidence="2">
    <location>
        <begin position="602"/>
        <end position="623"/>
    </location>
</feature>
<feature type="transmembrane region" description="Helical" evidence="2">
    <location>
        <begin position="427"/>
        <end position="445"/>
    </location>
</feature>
<dbReference type="InterPro" id="IPR022249">
    <property type="entry name" value="DUF3772"/>
</dbReference>
<gene>
    <name evidence="6" type="ORF">KU392_08395</name>
</gene>
<feature type="signal peptide" evidence="3">
    <location>
        <begin position="1"/>
        <end position="22"/>
    </location>
</feature>
<feature type="transmembrane region" description="Helical" evidence="2">
    <location>
        <begin position="399"/>
        <end position="421"/>
    </location>
</feature>
<accession>A0ABS6NNQ4</accession>
<feature type="domain" description="Mechanosensitive ion channel MscS" evidence="4">
    <location>
        <begin position="618"/>
        <end position="683"/>
    </location>
</feature>
<comment type="caution">
    <text evidence="6">The sequence shown here is derived from an EMBL/GenBank/DDBJ whole genome shotgun (WGS) entry which is preliminary data.</text>
</comment>
<keyword evidence="2" id="KW-0812">Transmembrane</keyword>
<feature type="chain" id="PRO_5045567857" evidence="3">
    <location>
        <begin position="23"/>
        <end position="793"/>
    </location>
</feature>
<feature type="transmembrane region" description="Helical" evidence="2">
    <location>
        <begin position="353"/>
        <end position="371"/>
    </location>
</feature>
<keyword evidence="3" id="KW-0732">Signal</keyword>
<feature type="transmembrane region" description="Helical" evidence="2">
    <location>
        <begin position="532"/>
        <end position="551"/>
    </location>
</feature>
<dbReference type="Proteomes" id="UP000722165">
    <property type="component" value="Unassembled WGS sequence"/>
</dbReference>
<evidence type="ECO:0000256" key="1">
    <source>
        <dbReference type="SAM" id="MobiDB-lite"/>
    </source>
</evidence>
<keyword evidence="2" id="KW-1133">Transmembrane helix</keyword>
<reference evidence="6 7" key="1">
    <citation type="submission" date="2021-06" db="EMBL/GenBank/DDBJ databases">
        <authorList>
            <person name="Lu T."/>
            <person name="Wang Q."/>
            <person name="Han X."/>
        </authorList>
    </citation>
    <scope>NUCLEOTIDE SEQUENCE [LARGE SCALE GENOMIC DNA]</scope>
    <source>
        <strain evidence="6 7">LAM0050</strain>
    </source>
</reference>
<proteinExistence type="predicted"/>
<feature type="transmembrane region" description="Helical" evidence="2">
    <location>
        <begin position="283"/>
        <end position="303"/>
    </location>
</feature>
<evidence type="ECO:0000259" key="4">
    <source>
        <dbReference type="Pfam" id="PF00924"/>
    </source>
</evidence>
<dbReference type="PANTHER" id="PTHR30347:SF9">
    <property type="entry name" value="MINICONDUCTANCE MECHANOSENSITIVE CHANNEL MSCM"/>
    <property type="match status" value="1"/>
</dbReference>
<sequence length="793" mass="88354">MLPRLILSILIVFLSFSTSVYAENGQKAPALEEIQASLAELPKSIENNDNIQKILDKLKAIQASAQQIINAKTQELADIDTKLSNLADTPKPDESQSPLTPEAKDIEAQRSALQTERERLDANIKLAKLLISEADQRSFKLMAGSRAKFQAELFERVRSPLTLSFWERFSRSWSSDFPRVQQFTDSVLAIFVKALEPENKKFFYAGIFLSLMTAFVLNRLLQNLIRLIAMERIPTGRARRSLVAFGIILNNVIITGLSTYFLYAGLNWNGIVSPDIHEYLVSLIYTIIFASLVTGLGNALFSVRHQSWRLPPLSDTLVHALKPYPWLITTLIVIHQAIIISSSKVGISLGTEVGLRVISNLTMAVLGFLVLGKISRYYRITPQANQNEQNKVPGTVWPYVLRTLCWMIVIGTLVFTLVGFVALGSFLITQLLWNVIILSTFYILFKLSEDLFQASIAAQGLIGKHLIEQYDITPNFLNQLSTILSALTKLLLFYALVIVLLVPFGNSLAGLFNRDGKLDNFLHTWQNFITPGMLLSAIMIVLGGIIVGRLLKNWLVSKYFPNTNIDTGVRLSIVTVLGYIVAIITVSLMLSTLGISLEKLTWIASALSVGIGFGLQAIVQNFISGLIMLVERPVKVGDWVVIGTQEGDIRRINVRATEIQLGDRSTLIVPNSEFITKSVRNMTLSKSEGRVQIRLPLPLSVNPAQVRDIILAIFENNEDVLDDQGLEPYIRLDGIEGGSLIMVATCFVISPRLAGRIKSELLFEIINKLHQESILLSMPLQIEQINPTRENVN</sequence>
<dbReference type="Pfam" id="PF12607">
    <property type="entry name" value="DUF3772"/>
    <property type="match status" value="1"/>
</dbReference>
<keyword evidence="2" id="KW-0472">Membrane</keyword>
<evidence type="ECO:0000256" key="2">
    <source>
        <dbReference type="SAM" id="Phobius"/>
    </source>
</evidence>
<evidence type="ECO:0000259" key="5">
    <source>
        <dbReference type="Pfam" id="PF12607"/>
    </source>
</evidence>
<feature type="transmembrane region" description="Helical" evidence="2">
    <location>
        <begin position="491"/>
        <end position="512"/>
    </location>
</feature>
<feature type="region of interest" description="Disordered" evidence="1">
    <location>
        <begin position="84"/>
        <end position="105"/>
    </location>
</feature>
<feature type="domain" description="DUF3772" evidence="5">
    <location>
        <begin position="124"/>
        <end position="185"/>
    </location>
</feature>
<evidence type="ECO:0000313" key="6">
    <source>
        <dbReference type="EMBL" id="MBV4397266.1"/>
    </source>
</evidence>
<protein>
    <submittedName>
        <fullName evidence="6">DUF3772 domain-containing protein</fullName>
    </submittedName>
</protein>
<keyword evidence="7" id="KW-1185">Reference proteome</keyword>
<feature type="transmembrane region" description="Helical" evidence="2">
    <location>
        <begin position="324"/>
        <end position="341"/>
    </location>
</feature>
<name>A0ABS6NNQ4_9BURK</name>
<feature type="transmembrane region" description="Helical" evidence="2">
    <location>
        <begin position="202"/>
        <end position="221"/>
    </location>
</feature>
<evidence type="ECO:0000256" key="3">
    <source>
        <dbReference type="SAM" id="SignalP"/>
    </source>
</evidence>
<dbReference type="PANTHER" id="PTHR30347">
    <property type="entry name" value="POTASSIUM CHANNEL RELATED"/>
    <property type="match status" value="1"/>
</dbReference>
<dbReference type="Pfam" id="PF00924">
    <property type="entry name" value="MS_channel_2nd"/>
    <property type="match status" value="1"/>
</dbReference>
<organism evidence="6 7">
    <name type="scientific">Advenella alkanexedens</name>
    <dbReference type="NCBI Taxonomy" id="1481665"/>
    <lineage>
        <taxon>Bacteria</taxon>
        <taxon>Pseudomonadati</taxon>
        <taxon>Pseudomonadota</taxon>
        <taxon>Betaproteobacteria</taxon>
        <taxon>Burkholderiales</taxon>
        <taxon>Alcaligenaceae</taxon>
    </lineage>
</organism>
<feature type="transmembrane region" description="Helical" evidence="2">
    <location>
        <begin position="571"/>
        <end position="590"/>
    </location>
</feature>
<dbReference type="InterPro" id="IPR006685">
    <property type="entry name" value="MscS_channel_2nd"/>
</dbReference>